<dbReference type="AlphaFoldDB" id="A0A239IPH7"/>
<proteinExistence type="predicted"/>
<keyword evidence="1" id="KW-0472">Membrane</keyword>
<gene>
    <name evidence="2" type="ORF">SAMN05421642_107156</name>
</gene>
<protein>
    <submittedName>
        <fullName evidence="2">Uncharacterized protein</fullName>
    </submittedName>
</protein>
<dbReference type="Proteomes" id="UP000198327">
    <property type="component" value="Unassembled WGS sequence"/>
</dbReference>
<sequence>MTNPVPNSLVRLKNVWLETPKWLRTATLVSFAISAVLFVVGVIADALNWSPSEWGYFVNLYSSVTAFFVAVPIALIGLDAIAKEREQSAGREQTRRLTQAAWNPIVVDVLKLTTEDLTKKPLEAVQKFIAAWSKVPTAIQDYAVDGRENPLTYDEMKARLEDCVIEIESAFEDLKTAVGNRGVINHRWISIKSNLELLMTLVRERRLGYDMPWLEPIEESKLRFYFLKESSPLSLVMELWQRDENGNSFNGLKSMPNRIRRLATLQDKKALIRQFNSLNDELPVTLFSDRAIASKSSLQGMREIVQRVDASDFAM</sequence>
<keyword evidence="1" id="KW-0812">Transmembrane</keyword>
<evidence type="ECO:0000313" key="3">
    <source>
        <dbReference type="Proteomes" id="UP000198327"/>
    </source>
</evidence>
<name>A0A239IPH7_9NOCA</name>
<organism evidence="2 3">
    <name type="scientific">Rhodococcoides kyotonense</name>
    <dbReference type="NCBI Taxonomy" id="398843"/>
    <lineage>
        <taxon>Bacteria</taxon>
        <taxon>Bacillati</taxon>
        <taxon>Actinomycetota</taxon>
        <taxon>Actinomycetes</taxon>
        <taxon>Mycobacteriales</taxon>
        <taxon>Nocardiaceae</taxon>
        <taxon>Rhodococcoides</taxon>
    </lineage>
</organism>
<feature type="transmembrane region" description="Helical" evidence="1">
    <location>
        <begin position="56"/>
        <end position="78"/>
    </location>
</feature>
<accession>A0A239IPH7</accession>
<keyword evidence="1" id="KW-1133">Transmembrane helix</keyword>
<evidence type="ECO:0000256" key="1">
    <source>
        <dbReference type="SAM" id="Phobius"/>
    </source>
</evidence>
<dbReference type="EMBL" id="FZOW01000007">
    <property type="protein sequence ID" value="SNS95457.1"/>
    <property type="molecule type" value="Genomic_DNA"/>
</dbReference>
<keyword evidence="3" id="KW-1185">Reference proteome</keyword>
<evidence type="ECO:0000313" key="2">
    <source>
        <dbReference type="EMBL" id="SNS95457.1"/>
    </source>
</evidence>
<feature type="transmembrane region" description="Helical" evidence="1">
    <location>
        <begin position="21"/>
        <end position="44"/>
    </location>
</feature>
<reference evidence="3" key="1">
    <citation type="submission" date="2017-06" db="EMBL/GenBank/DDBJ databases">
        <authorList>
            <person name="Varghese N."/>
            <person name="Submissions S."/>
        </authorList>
    </citation>
    <scope>NUCLEOTIDE SEQUENCE [LARGE SCALE GENOMIC DNA]</scope>
    <source>
        <strain evidence="3">JCM 23211</strain>
    </source>
</reference>